<dbReference type="InterPro" id="IPR001387">
    <property type="entry name" value="Cro/C1-type_HTH"/>
</dbReference>
<evidence type="ECO:0000313" key="1">
    <source>
        <dbReference type="EMBL" id="MET4755633.1"/>
    </source>
</evidence>
<dbReference type="InterPro" id="IPR010982">
    <property type="entry name" value="Lambda_DNA-bd_dom_sf"/>
</dbReference>
<sequence length="286" mass="33051">MKNNIIDHIIRNTGLNQRDLANELEVSSAQISKWKSGDPIPSDRREQLNKIIDFSGTDSEWAVIAKTKDNSQAWVAYMKHKDEATHVIPYELREFMCMMDYPALLKQMYSFGVPIPNSALKINEAKDTSFDSFVSEFFKKYLVLAAWYDHVVFSDINLVDELFMEPHEVRDCLAGVALNNISRDLIIELGTDMDFFDRNMKDHIDETILKLNIMCNQIVLKGLPLVADYFDIVNKTVDEISQEIPVLKIDKKTVKDYMGYGNLMILKELERQSKLLEKIHHKLAEI</sequence>
<keyword evidence="2" id="KW-1185">Reference proteome</keyword>
<name>A0ABV2SCY9_9GAMM</name>
<organism evidence="1 2">
    <name type="scientific">Endozoicomonas lisbonensis</name>
    <dbReference type="NCBI Taxonomy" id="3120522"/>
    <lineage>
        <taxon>Bacteria</taxon>
        <taxon>Pseudomonadati</taxon>
        <taxon>Pseudomonadota</taxon>
        <taxon>Gammaproteobacteria</taxon>
        <taxon>Oceanospirillales</taxon>
        <taxon>Endozoicomonadaceae</taxon>
        <taxon>Endozoicomonas</taxon>
    </lineage>
</organism>
<comment type="caution">
    <text evidence="1">The sequence shown here is derived from an EMBL/GenBank/DDBJ whole genome shotgun (WGS) entry which is preliminary data.</text>
</comment>
<evidence type="ECO:0000313" key="2">
    <source>
        <dbReference type="Proteomes" id="UP001549366"/>
    </source>
</evidence>
<dbReference type="EMBL" id="JBEWTB010000002">
    <property type="protein sequence ID" value="MET4755633.1"/>
    <property type="molecule type" value="Genomic_DNA"/>
</dbReference>
<dbReference type="Proteomes" id="UP001549366">
    <property type="component" value="Unassembled WGS sequence"/>
</dbReference>
<accession>A0ABV2SCY9</accession>
<dbReference type="Gene3D" id="1.10.260.40">
    <property type="entry name" value="lambda repressor-like DNA-binding domains"/>
    <property type="match status" value="1"/>
</dbReference>
<dbReference type="CDD" id="cd00093">
    <property type="entry name" value="HTH_XRE"/>
    <property type="match status" value="1"/>
</dbReference>
<proteinExistence type="predicted"/>
<protein>
    <submittedName>
        <fullName evidence="1">Transcriptional regulator with XRE-family HTH domain</fullName>
    </submittedName>
</protein>
<dbReference type="RefSeq" id="WP_354010036.1">
    <property type="nucleotide sequence ID" value="NZ_JBEWTA010000001.1"/>
</dbReference>
<gene>
    <name evidence="1" type="ORF">V5J35_000825</name>
</gene>
<dbReference type="SUPFAM" id="SSF47413">
    <property type="entry name" value="lambda repressor-like DNA-binding domains"/>
    <property type="match status" value="1"/>
</dbReference>
<reference evidence="1 2" key="1">
    <citation type="submission" date="2024-06" db="EMBL/GenBank/DDBJ databases">
        <title>Genomic Encyclopedia of Type Strains, Phase V (KMG-V): Genome sequencing to study the core and pangenomes of soil and plant-associated prokaryotes.</title>
        <authorList>
            <person name="Whitman W."/>
        </authorList>
    </citation>
    <scope>NUCLEOTIDE SEQUENCE [LARGE SCALE GENOMIC DNA]</scope>
    <source>
        <strain evidence="1 2">NE40</strain>
    </source>
</reference>